<dbReference type="AlphaFoldDB" id="A0A6G3XJ71"/>
<evidence type="ECO:0000313" key="1">
    <source>
        <dbReference type="EMBL" id="NEE17727.1"/>
    </source>
</evidence>
<dbReference type="EMBL" id="JAAGMN010006874">
    <property type="protein sequence ID" value="NEE17727.1"/>
    <property type="molecule type" value="Genomic_DNA"/>
</dbReference>
<organism evidence="1">
    <name type="scientific">Streptomyces sp. SID7499</name>
    <dbReference type="NCBI Taxonomy" id="2706086"/>
    <lineage>
        <taxon>Bacteria</taxon>
        <taxon>Bacillati</taxon>
        <taxon>Actinomycetota</taxon>
        <taxon>Actinomycetes</taxon>
        <taxon>Kitasatosporales</taxon>
        <taxon>Streptomycetaceae</taxon>
        <taxon>Streptomyces</taxon>
    </lineage>
</organism>
<gene>
    <name evidence="1" type="ORF">G3M58_66105</name>
</gene>
<protein>
    <submittedName>
        <fullName evidence="1">Uncharacterized protein</fullName>
    </submittedName>
</protein>
<name>A0A6G3XJ71_9ACTN</name>
<feature type="non-terminal residue" evidence="1">
    <location>
        <position position="109"/>
    </location>
</feature>
<reference evidence="1" key="1">
    <citation type="submission" date="2020-01" db="EMBL/GenBank/DDBJ databases">
        <title>Insect and environment-associated Actinomycetes.</title>
        <authorList>
            <person name="Currrie C."/>
            <person name="Chevrette M."/>
            <person name="Carlson C."/>
            <person name="Stubbendieck R."/>
            <person name="Wendt-Pienkowski E."/>
        </authorList>
    </citation>
    <scope>NUCLEOTIDE SEQUENCE</scope>
    <source>
        <strain evidence="1">SID7499</strain>
    </source>
</reference>
<feature type="non-terminal residue" evidence="1">
    <location>
        <position position="1"/>
    </location>
</feature>
<sequence length="109" mass="12364">VTVDGRGDRDRVLLRQEFALLGRSANERASQAAAHRRYVDTVRRLLYFELHDEERAERMLPYPSVLQFMELLSQATDAGTEERDAILRALNRGEGLVAPERIGDALALK</sequence>
<proteinExistence type="predicted"/>
<accession>A0A6G3XJ71</accession>
<comment type="caution">
    <text evidence="1">The sequence shown here is derived from an EMBL/GenBank/DDBJ whole genome shotgun (WGS) entry which is preliminary data.</text>
</comment>